<dbReference type="InterPro" id="IPR050366">
    <property type="entry name" value="BP-dependent_transpt_permease"/>
</dbReference>
<evidence type="ECO:0000256" key="1">
    <source>
        <dbReference type="ARBA" id="ARBA00004651"/>
    </source>
</evidence>
<evidence type="ECO:0000313" key="10">
    <source>
        <dbReference type="Proteomes" id="UP001494902"/>
    </source>
</evidence>
<evidence type="ECO:0000256" key="7">
    <source>
        <dbReference type="RuleBase" id="RU363032"/>
    </source>
</evidence>
<evidence type="ECO:0000259" key="8">
    <source>
        <dbReference type="PROSITE" id="PS50928"/>
    </source>
</evidence>
<dbReference type="Proteomes" id="UP001494902">
    <property type="component" value="Unassembled WGS sequence"/>
</dbReference>
<feature type="transmembrane region" description="Helical" evidence="7">
    <location>
        <begin position="244"/>
        <end position="268"/>
    </location>
</feature>
<dbReference type="Gene3D" id="1.10.3720.10">
    <property type="entry name" value="MetI-like"/>
    <property type="match status" value="1"/>
</dbReference>
<feature type="transmembrane region" description="Helical" evidence="7">
    <location>
        <begin position="21"/>
        <end position="40"/>
    </location>
</feature>
<feature type="domain" description="ABC transmembrane type-1" evidence="8">
    <location>
        <begin position="77"/>
        <end position="269"/>
    </location>
</feature>
<dbReference type="SUPFAM" id="SSF161098">
    <property type="entry name" value="MetI-like"/>
    <property type="match status" value="1"/>
</dbReference>
<evidence type="ECO:0000256" key="2">
    <source>
        <dbReference type="ARBA" id="ARBA00022448"/>
    </source>
</evidence>
<gene>
    <name evidence="9" type="ORF">WIS52_17110</name>
</gene>
<evidence type="ECO:0000256" key="3">
    <source>
        <dbReference type="ARBA" id="ARBA00022475"/>
    </source>
</evidence>
<keyword evidence="2 7" id="KW-0813">Transport</keyword>
<keyword evidence="5 7" id="KW-1133">Transmembrane helix</keyword>
<reference evidence="9 10" key="1">
    <citation type="submission" date="2024-03" db="EMBL/GenBank/DDBJ databases">
        <title>Draft genome sequence of Pseudonocardia nematodicida JCM 31783.</title>
        <authorList>
            <person name="Butdee W."/>
            <person name="Duangmal K."/>
        </authorList>
    </citation>
    <scope>NUCLEOTIDE SEQUENCE [LARGE SCALE GENOMIC DNA]</scope>
    <source>
        <strain evidence="9 10">JCM 31783</strain>
    </source>
</reference>
<dbReference type="PANTHER" id="PTHR43386:SF1">
    <property type="entry name" value="D,D-DIPEPTIDE TRANSPORT SYSTEM PERMEASE PROTEIN DDPC-RELATED"/>
    <property type="match status" value="1"/>
</dbReference>
<dbReference type="EMBL" id="JBEDNQ010000006">
    <property type="protein sequence ID" value="MEQ3552195.1"/>
    <property type="molecule type" value="Genomic_DNA"/>
</dbReference>
<feature type="transmembrane region" description="Helical" evidence="7">
    <location>
        <begin position="142"/>
        <end position="162"/>
    </location>
</feature>
<sequence>MTAATPSIPAAGWASRLRRPARAGAVLLVGVLVVVALLPLDPTTTDLGQRFAGPSAEHPLGTDHLGRDMLARLAVAARISVGFTLVALALCAAIGTLLGTLGGWVGGALGQSIQRLVDVLVAVPAVLVGLVVIAASEDGAPGPGPLLIAIVAVGWTPFARLTHQLVARERSRDYVMGATAIGAGPLRIATRHVLPNLTRPLLSHLCLRFANTLLTVAGLSFLGLGPQPPTPEWGAMLAESRQFLFVAPQLALLPGLAVVGTALLVTLLGRALERRWATGPTGQF</sequence>
<keyword evidence="4 7" id="KW-0812">Transmembrane</keyword>
<comment type="similarity">
    <text evidence="7">Belongs to the binding-protein-dependent transport system permease family.</text>
</comment>
<proteinExistence type="inferred from homology"/>
<feature type="transmembrane region" description="Helical" evidence="7">
    <location>
        <begin position="79"/>
        <end position="104"/>
    </location>
</feature>
<dbReference type="InterPro" id="IPR035906">
    <property type="entry name" value="MetI-like_sf"/>
</dbReference>
<protein>
    <submittedName>
        <fullName evidence="9">ABC transporter permease</fullName>
    </submittedName>
</protein>
<name>A0ABV1KCJ0_9PSEU</name>
<dbReference type="PROSITE" id="PS50928">
    <property type="entry name" value="ABC_TM1"/>
    <property type="match status" value="1"/>
</dbReference>
<dbReference type="RefSeq" id="WP_349299257.1">
    <property type="nucleotide sequence ID" value="NZ_JBEDNQ010000006.1"/>
</dbReference>
<comment type="subcellular location">
    <subcellularLocation>
        <location evidence="1 7">Cell membrane</location>
        <topology evidence="1 7">Multi-pass membrane protein</topology>
    </subcellularLocation>
</comment>
<organism evidence="9 10">
    <name type="scientific">Pseudonocardia nematodicida</name>
    <dbReference type="NCBI Taxonomy" id="1206997"/>
    <lineage>
        <taxon>Bacteria</taxon>
        <taxon>Bacillati</taxon>
        <taxon>Actinomycetota</taxon>
        <taxon>Actinomycetes</taxon>
        <taxon>Pseudonocardiales</taxon>
        <taxon>Pseudonocardiaceae</taxon>
        <taxon>Pseudonocardia</taxon>
    </lineage>
</organism>
<evidence type="ECO:0000256" key="5">
    <source>
        <dbReference type="ARBA" id="ARBA00022989"/>
    </source>
</evidence>
<feature type="transmembrane region" description="Helical" evidence="7">
    <location>
        <begin position="205"/>
        <end position="224"/>
    </location>
</feature>
<evidence type="ECO:0000256" key="6">
    <source>
        <dbReference type="ARBA" id="ARBA00023136"/>
    </source>
</evidence>
<feature type="transmembrane region" description="Helical" evidence="7">
    <location>
        <begin position="116"/>
        <end position="136"/>
    </location>
</feature>
<keyword evidence="10" id="KW-1185">Reference proteome</keyword>
<comment type="caution">
    <text evidence="9">The sequence shown here is derived from an EMBL/GenBank/DDBJ whole genome shotgun (WGS) entry which is preliminary data.</text>
</comment>
<keyword evidence="6 7" id="KW-0472">Membrane</keyword>
<keyword evidence="3" id="KW-1003">Cell membrane</keyword>
<evidence type="ECO:0000256" key="4">
    <source>
        <dbReference type="ARBA" id="ARBA00022692"/>
    </source>
</evidence>
<dbReference type="Pfam" id="PF00528">
    <property type="entry name" value="BPD_transp_1"/>
    <property type="match status" value="1"/>
</dbReference>
<dbReference type="InterPro" id="IPR000515">
    <property type="entry name" value="MetI-like"/>
</dbReference>
<dbReference type="CDD" id="cd06261">
    <property type="entry name" value="TM_PBP2"/>
    <property type="match status" value="1"/>
</dbReference>
<dbReference type="PANTHER" id="PTHR43386">
    <property type="entry name" value="OLIGOPEPTIDE TRANSPORT SYSTEM PERMEASE PROTEIN APPC"/>
    <property type="match status" value="1"/>
</dbReference>
<accession>A0ABV1KCJ0</accession>
<evidence type="ECO:0000313" key="9">
    <source>
        <dbReference type="EMBL" id="MEQ3552195.1"/>
    </source>
</evidence>